<reference evidence="1" key="1">
    <citation type="submission" date="2022-12" db="EMBL/GenBank/DDBJ databases">
        <title>Genome Sequence of Lasiodiplodia mahajangana.</title>
        <authorList>
            <person name="Buettner E."/>
        </authorList>
    </citation>
    <scope>NUCLEOTIDE SEQUENCE</scope>
    <source>
        <strain evidence="1">VT137</strain>
    </source>
</reference>
<sequence length="368" mass="40718">MSPSRRLLFCLLLFSVDTLVPALSITDLFEISFDEDVAGNCQAEGDTRFARYVTEGISLAMAGIDFVDAATDPDDELYPEAARLGYEWFREPDEDDYESIKIYYEKVLDWLQNGGPNDNGDNPLKPYLFCGDSWALRKTLQDPLFGSDGKPVKDNNGNPVLIGQNPDMLAAQSDSTDRDGEPTFPYWSEILSGYVWAPEFGPLPTDGYCAQRGALGFTFTPSSQGLISHSWVSLCDSSFTDLVLGQPNCKVVEVDDFDQDGAPEGAGVINDITPESATFFHELIHLLYGAAETVPPNTPNKKEVYGTWQMLGQQPLDGSSDVYMDSNQALANPETYAKVASAFYYTKNKPLDDGRRQEFYSGYCTVQD</sequence>
<evidence type="ECO:0000313" key="2">
    <source>
        <dbReference type="Proteomes" id="UP001153332"/>
    </source>
</evidence>
<organism evidence="1 2">
    <name type="scientific">Lasiodiplodia mahajangana</name>
    <dbReference type="NCBI Taxonomy" id="1108764"/>
    <lineage>
        <taxon>Eukaryota</taxon>
        <taxon>Fungi</taxon>
        <taxon>Dikarya</taxon>
        <taxon>Ascomycota</taxon>
        <taxon>Pezizomycotina</taxon>
        <taxon>Dothideomycetes</taxon>
        <taxon>Dothideomycetes incertae sedis</taxon>
        <taxon>Botryosphaeriales</taxon>
        <taxon>Botryosphaeriaceae</taxon>
        <taxon>Lasiodiplodia</taxon>
    </lineage>
</organism>
<evidence type="ECO:0000313" key="1">
    <source>
        <dbReference type="EMBL" id="KAJ8130180.1"/>
    </source>
</evidence>
<accession>A0ACC2JRV0</accession>
<gene>
    <name evidence="1" type="ORF">O1611_g3448</name>
</gene>
<dbReference type="Proteomes" id="UP001153332">
    <property type="component" value="Unassembled WGS sequence"/>
</dbReference>
<proteinExistence type="predicted"/>
<keyword evidence="2" id="KW-1185">Reference proteome</keyword>
<protein>
    <submittedName>
        <fullName evidence="1">Uncharacterized protein</fullName>
    </submittedName>
</protein>
<comment type="caution">
    <text evidence="1">The sequence shown here is derived from an EMBL/GenBank/DDBJ whole genome shotgun (WGS) entry which is preliminary data.</text>
</comment>
<name>A0ACC2JRV0_9PEZI</name>
<dbReference type="EMBL" id="JAPUUL010000561">
    <property type="protein sequence ID" value="KAJ8130180.1"/>
    <property type="molecule type" value="Genomic_DNA"/>
</dbReference>